<gene>
    <name evidence="2" type="ORF">TM51_06432</name>
</gene>
<reference evidence="2 3" key="1">
    <citation type="journal article" date="2013" name="Genome Announc.">
        <title>Draft Genome Sequence of the Lignocellulose Decomposer Thermobifida fusca Strain TM51.</title>
        <authorList>
            <person name="Toth A."/>
            <person name="Barna T."/>
            <person name="Nagy I."/>
            <person name="Horvath B."/>
            <person name="Nagy I."/>
            <person name="Tancsics A."/>
            <person name="Kriszt B."/>
            <person name="Baka E."/>
            <person name="Fekete C."/>
            <person name="Kukolya J."/>
        </authorList>
    </citation>
    <scope>NUCLEOTIDE SEQUENCE [LARGE SCALE GENOMIC DNA]</scope>
    <source>
        <strain evidence="2 3">TM51</strain>
    </source>
</reference>
<evidence type="ECO:0000313" key="2">
    <source>
        <dbReference type="EMBL" id="EOR71704.1"/>
    </source>
</evidence>
<accession>A0A9P2WR59</accession>
<comment type="caution">
    <text evidence="2">The sequence shown here is derived from an EMBL/GenBank/DDBJ whole genome shotgun (WGS) entry which is preliminary data.</text>
</comment>
<name>A0A9P2WR59_THEFU</name>
<feature type="region of interest" description="Disordered" evidence="1">
    <location>
        <begin position="1"/>
        <end position="58"/>
    </location>
</feature>
<evidence type="ECO:0000313" key="3">
    <source>
        <dbReference type="Proteomes" id="UP000014184"/>
    </source>
</evidence>
<dbReference type="EMBL" id="AOSG01000029">
    <property type="protein sequence ID" value="EOR71704.1"/>
    <property type="molecule type" value="Genomic_DNA"/>
</dbReference>
<sequence>MTRSGAEDTLVRPAASRSETPTTPAEAAAPGTPQRGRARHTRPRIAIPPSGRQRHEEKITVYVSEDELLALEQTRLVLRADYGLTVDRGRIVREAIAVLLADFEEYGESSMLVQRLSDP</sequence>
<proteinExistence type="predicted"/>
<evidence type="ECO:0000256" key="1">
    <source>
        <dbReference type="SAM" id="MobiDB-lite"/>
    </source>
</evidence>
<dbReference type="AlphaFoldDB" id="A0A9P2WR59"/>
<organism evidence="2 3">
    <name type="scientific">Thermobifida fusca TM51</name>
    <dbReference type="NCBI Taxonomy" id="1169414"/>
    <lineage>
        <taxon>Bacteria</taxon>
        <taxon>Bacillati</taxon>
        <taxon>Actinomycetota</taxon>
        <taxon>Actinomycetes</taxon>
        <taxon>Streptosporangiales</taxon>
        <taxon>Nocardiopsidaceae</taxon>
        <taxon>Thermobifida</taxon>
    </lineage>
</organism>
<dbReference type="Proteomes" id="UP000014184">
    <property type="component" value="Unassembled WGS sequence"/>
</dbReference>
<evidence type="ECO:0008006" key="4">
    <source>
        <dbReference type="Google" id="ProtNLM"/>
    </source>
</evidence>
<feature type="compositionally biased region" description="Basic and acidic residues" evidence="1">
    <location>
        <begin position="1"/>
        <end position="10"/>
    </location>
</feature>
<dbReference type="RefSeq" id="WP_011291650.1">
    <property type="nucleotide sequence ID" value="NZ_AOSG01000029.1"/>
</dbReference>
<protein>
    <recommendedName>
        <fullName evidence="4">Cobyrinic acid a,c-diamide synthase</fullName>
    </recommendedName>
</protein>
<feature type="compositionally biased region" description="Low complexity" evidence="1">
    <location>
        <begin position="19"/>
        <end position="33"/>
    </location>
</feature>
<keyword evidence="3" id="KW-1185">Reference proteome</keyword>